<reference evidence="2" key="1">
    <citation type="journal article" date="2019" name="Int. J. Syst. Evol. Microbiol.">
        <title>The Global Catalogue of Microorganisms (GCM) 10K type strain sequencing project: providing services to taxonomists for standard genome sequencing and annotation.</title>
        <authorList>
            <consortium name="The Broad Institute Genomics Platform"/>
            <consortium name="The Broad Institute Genome Sequencing Center for Infectious Disease"/>
            <person name="Wu L."/>
            <person name="Ma J."/>
        </authorList>
    </citation>
    <scope>NUCLEOTIDE SEQUENCE [LARGE SCALE GENOMIC DNA]</scope>
    <source>
        <strain evidence="2">KCTC 22228</strain>
    </source>
</reference>
<dbReference type="EMBL" id="BMXS01000026">
    <property type="protein sequence ID" value="GGY06541.1"/>
    <property type="molecule type" value="Genomic_DNA"/>
</dbReference>
<dbReference type="PANTHER" id="PTHR35279:SF1">
    <property type="entry name" value="ARABINANASE_LEVANSUCRASE_INVERTASE"/>
    <property type="match status" value="1"/>
</dbReference>
<keyword evidence="2" id="KW-1185">Reference proteome</keyword>
<dbReference type="Proteomes" id="UP000653056">
    <property type="component" value="Unassembled WGS sequence"/>
</dbReference>
<gene>
    <name evidence="1" type="ORF">GCM10007160_37630</name>
</gene>
<sequence>MVSMMWNWQKLGAIVKPSSIYPLWLRNFTGATAVVEHGSPGLFWFYITGRDDYNKSHIGRILVDLNHGPAVVYIEEDVCFSHGRLGTFDEDGVSYPCLIEARYGIDLFYTGWVATRSTGFQNHLGKAYSIDGGKTFKRYSKAPILARNDSEPYSIGSVFVMQDNELWKMWYTSFVSWEKKDDNTIQHKYLIRYAESEDGFSWFRDYENCIDFDKGEFAICRPTVIKLNGIYHMWFCARGNEYRLCHAISKDGRSWKRLYYNIVPSSSSKESWDSHSQCYPAAFRYSGYLYLLYSGNGYGKEGLGLIRISIDALSKIPDLLIG</sequence>
<dbReference type="SUPFAM" id="SSF75005">
    <property type="entry name" value="Arabinanase/levansucrase/invertase"/>
    <property type="match status" value="1"/>
</dbReference>
<evidence type="ECO:0000313" key="2">
    <source>
        <dbReference type="Proteomes" id="UP000653056"/>
    </source>
</evidence>
<dbReference type="RefSeq" id="WP_189471985.1">
    <property type="nucleotide sequence ID" value="NZ_BMXS01000026.1"/>
</dbReference>
<dbReference type="PANTHER" id="PTHR35279">
    <property type="match status" value="1"/>
</dbReference>
<evidence type="ECO:0000313" key="1">
    <source>
        <dbReference type="EMBL" id="GGY06541.1"/>
    </source>
</evidence>
<comment type="caution">
    <text evidence="1">The sequence shown here is derived from an EMBL/GenBank/DDBJ whole genome shotgun (WGS) entry which is preliminary data.</text>
</comment>
<proteinExistence type="predicted"/>
<evidence type="ECO:0008006" key="3">
    <source>
        <dbReference type="Google" id="ProtNLM"/>
    </source>
</evidence>
<organism evidence="1 2">
    <name type="scientific">Litchfieldella qijiaojingensis</name>
    <dbReference type="NCBI Taxonomy" id="980347"/>
    <lineage>
        <taxon>Bacteria</taxon>
        <taxon>Pseudomonadati</taxon>
        <taxon>Pseudomonadota</taxon>
        <taxon>Gammaproteobacteria</taxon>
        <taxon>Oceanospirillales</taxon>
        <taxon>Halomonadaceae</taxon>
        <taxon>Litchfieldella</taxon>
    </lineage>
</organism>
<protein>
    <recommendedName>
        <fullName evidence="3">Glycosyl hydrolase family 32 N-terminal domain-containing protein</fullName>
    </recommendedName>
</protein>
<name>A0ABQ2Z6W8_9GAMM</name>
<dbReference type="InterPro" id="IPR023296">
    <property type="entry name" value="Glyco_hydro_beta-prop_sf"/>
</dbReference>
<dbReference type="Gene3D" id="2.115.10.20">
    <property type="entry name" value="Glycosyl hydrolase domain, family 43"/>
    <property type="match status" value="2"/>
</dbReference>
<accession>A0ABQ2Z6W8</accession>